<dbReference type="HOGENOM" id="CLU_2963776_0_0_1"/>
<accession>T1K423</accession>
<dbReference type="EMBL" id="CAEY01001563">
    <property type="status" value="NOT_ANNOTATED_CDS"/>
    <property type="molecule type" value="Genomic_DNA"/>
</dbReference>
<proteinExistence type="predicted"/>
<protein>
    <submittedName>
        <fullName evidence="1">Uncharacterized protein</fullName>
    </submittedName>
</protein>
<reference evidence="2" key="1">
    <citation type="submission" date="2011-08" db="EMBL/GenBank/DDBJ databases">
        <authorList>
            <person name="Rombauts S."/>
        </authorList>
    </citation>
    <scope>NUCLEOTIDE SEQUENCE</scope>
    <source>
        <strain evidence="2">London</strain>
    </source>
</reference>
<dbReference type="Proteomes" id="UP000015104">
    <property type="component" value="Unassembled WGS sequence"/>
</dbReference>
<keyword evidence="2" id="KW-1185">Reference proteome</keyword>
<reference evidence="1" key="2">
    <citation type="submission" date="2015-06" db="UniProtKB">
        <authorList>
            <consortium name="EnsemblMetazoa"/>
        </authorList>
    </citation>
    <scope>IDENTIFICATION</scope>
</reference>
<dbReference type="AlphaFoldDB" id="T1K423"/>
<sequence>MYNVVLMKNDLKAFTKQSFECLLIQAYDSSTHKPIAPKNVSGPVAFEETVVKRFSHFSC</sequence>
<organism evidence="1 2">
    <name type="scientific">Tetranychus urticae</name>
    <name type="common">Two-spotted spider mite</name>
    <dbReference type="NCBI Taxonomy" id="32264"/>
    <lineage>
        <taxon>Eukaryota</taxon>
        <taxon>Metazoa</taxon>
        <taxon>Ecdysozoa</taxon>
        <taxon>Arthropoda</taxon>
        <taxon>Chelicerata</taxon>
        <taxon>Arachnida</taxon>
        <taxon>Acari</taxon>
        <taxon>Acariformes</taxon>
        <taxon>Trombidiformes</taxon>
        <taxon>Prostigmata</taxon>
        <taxon>Eleutherengona</taxon>
        <taxon>Raphignathae</taxon>
        <taxon>Tetranychoidea</taxon>
        <taxon>Tetranychidae</taxon>
        <taxon>Tetranychus</taxon>
    </lineage>
</organism>
<dbReference type="EnsemblMetazoa" id="tetur05g01070.1">
    <property type="protein sequence ID" value="tetur05g01070.1"/>
    <property type="gene ID" value="tetur05g01070"/>
</dbReference>
<name>T1K423_TETUR</name>
<evidence type="ECO:0000313" key="2">
    <source>
        <dbReference type="Proteomes" id="UP000015104"/>
    </source>
</evidence>
<evidence type="ECO:0000313" key="1">
    <source>
        <dbReference type="EnsemblMetazoa" id="tetur05g01070.1"/>
    </source>
</evidence>